<feature type="active site" description="Proton acceptor" evidence="8">
    <location>
        <position position="249"/>
    </location>
</feature>
<comment type="catalytic activity">
    <reaction evidence="8">
        <text>L-histidyl-[protein] + UTP = N(tele)-(5'-uridylyl)-L-histidyl-[protein] + diphosphate</text>
        <dbReference type="Rhea" id="RHEA:83891"/>
        <dbReference type="Rhea" id="RHEA-COMP:9745"/>
        <dbReference type="Rhea" id="RHEA-COMP:20239"/>
        <dbReference type="ChEBI" id="CHEBI:29979"/>
        <dbReference type="ChEBI" id="CHEBI:33019"/>
        <dbReference type="ChEBI" id="CHEBI:46398"/>
        <dbReference type="ChEBI" id="CHEBI:233474"/>
    </reaction>
</comment>
<feature type="binding site" evidence="8">
    <location>
        <position position="89"/>
    </location>
    <ligand>
        <name>ATP</name>
        <dbReference type="ChEBI" id="CHEBI:30616"/>
    </ligand>
</feature>
<name>A0ABT3QEM8_9PROT</name>
<reference evidence="10 11" key="1">
    <citation type="submission" date="2022-11" db="EMBL/GenBank/DDBJ databases">
        <title>Genome sequencing of Acetobacter type strain.</title>
        <authorList>
            <person name="Heo J."/>
            <person name="Lee D."/>
            <person name="Han B.-H."/>
            <person name="Hong S.-B."/>
            <person name="Kwon S.-W."/>
        </authorList>
    </citation>
    <scope>NUCLEOTIDE SEQUENCE [LARGE SCALE GENOMIC DNA]</scope>
    <source>
        <strain evidence="10 11">KACC 21253</strain>
    </source>
</reference>
<feature type="region of interest" description="Disordered" evidence="9">
    <location>
        <begin position="460"/>
        <end position="486"/>
    </location>
</feature>
<feature type="binding site" evidence="8">
    <location>
        <position position="259"/>
    </location>
    <ligand>
        <name>Mg(2+)</name>
        <dbReference type="ChEBI" id="CHEBI:18420"/>
    </ligand>
</feature>
<accession>A0ABT3QEM8</accession>
<feature type="binding site" evidence="8">
    <location>
        <position position="87"/>
    </location>
    <ligand>
        <name>ATP</name>
        <dbReference type="ChEBI" id="CHEBI:30616"/>
    </ligand>
</feature>
<proteinExistence type="inferred from homology"/>
<evidence type="ECO:0000256" key="4">
    <source>
        <dbReference type="ARBA" id="ARBA00022723"/>
    </source>
</evidence>
<keyword evidence="7 8" id="KW-0460">Magnesium</keyword>
<evidence type="ECO:0000313" key="10">
    <source>
        <dbReference type="EMBL" id="MCX2563747.1"/>
    </source>
</evidence>
<dbReference type="Proteomes" id="UP001301152">
    <property type="component" value="Unassembled WGS sequence"/>
</dbReference>
<dbReference type="EC" id="2.7.7.-" evidence="8"/>
<evidence type="ECO:0000256" key="5">
    <source>
        <dbReference type="ARBA" id="ARBA00022741"/>
    </source>
</evidence>
<comment type="similarity">
    <text evidence="1 8">Belongs to the SELO family.</text>
</comment>
<sequence>MIPVLPAQTYTTLPERFYVHPPLSPVVAPQIVQLNTALAGELGLDCHWLRSREGVAMLSGNAMPEGVIPVAQVYAGHQFGQFVPKLGDGRAMLLGSVTDQNGHVKEIQLKGAGRTRFSRSGDGRAALGPVLREYIVSEAMAALGVPTTRALAAVTTGQPVYRETPLPGAVLTRVASGFIRVGTFQFFAAQEDFEGLRLLTDYALTHHYPEASHEGGAACALLREVIASQCQLLAQWMLYGFVHGVMNTDNMAISGETIDYGPCAFMEHYDPDTVFSFIDKRGRYAYGRQPEIGLWNLTRLAEALLPVISEDRNTALELARAELAVFEGQFQQIYLAGLRQKLGLQTAQEGDAGLVRSLFEVMQAQRLDYTATFRSLSTEAALSTPTAYLPEALHPWAAQWQARLAAEPLPGTTQRAQAMQRVNPLYIPRNHLVEEMITQAVSHNDMTAFEELLAVTSRPFEEQPGKERYARPAEAHEQVQNTFCGT</sequence>
<dbReference type="NCBIfam" id="NF000658">
    <property type="entry name" value="PRK00029.1"/>
    <property type="match status" value="1"/>
</dbReference>
<feature type="binding site" evidence="8">
    <location>
        <position position="110"/>
    </location>
    <ligand>
        <name>ATP</name>
        <dbReference type="ChEBI" id="CHEBI:30616"/>
    </ligand>
</feature>
<feature type="binding site" evidence="8">
    <location>
        <position position="122"/>
    </location>
    <ligand>
        <name>ATP</name>
        <dbReference type="ChEBI" id="CHEBI:30616"/>
    </ligand>
</feature>
<feature type="compositionally biased region" description="Basic and acidic residues" evidence="9">
    <location>
        <begin position="460"/>
        <end position="477"/>
    </location>
</feature>
<dbReference type="PANTHER" id="PTHR32057:SF14">
    <property type="entry name" value="PROTEIN ADENYLYLTRANSFERASE SELO, MITOCHONDRIAL"/>
    <property type="match status" value="1"/>
</dbReference>
<keyword evidence="5 8" id="KW-0547">Nucleotide-binding</keyword>
<evidence type="ECO:0000256" key="7">
    <source>
        <dbReference type="ARBA" id="ARBA00022842"/>
    </source>
</evidence>
<organism evidence="10 11">
    <name type="scientific">Acetobacter thailandicus</name>
    <dbReference type="NCBI Taxonomy" id="1502842"/>
    <lineage>
        <taxon>Bacteria</taxon>
        <taxon>Pseudomonadati</taxon>
        <taxon>Pseudomonadota</taxon>
        <taxon>Alphaproteobacteria</taxon>
        <taxon>Acetobacterales</taxon>
        <taxon>Acetobacteraceae</taxon>
        <taxon>Acetobacter</taxon>
    </lineage>
</organism>
<keyword evidence="4 8" id="KW-0479">Metal-binding</keyword>
<evidence type="ECO:0000256" key="3">
    <source>
        <dbReference type="ARBA" id="ARBA00022695"/>
    </source>
</evidence>
<evidence type="ECO:0000256" key="9">
    <source>
        <dbReference type="SAM" id="MobiDB-lite"/>
    </source>
</evidence>
<dbReference type="RefSeq" id="WP_173559721.1">
    <property type="nucleotide sequence ID" value="NZ_JAPIUZ010000003.1"/>
</dbReference>
<feature type="binding site" evidence="8">
    <location>
        <position position="259"/>
    </location>
    <ligand>
        <name>ATP</name>
        <dbReference type="ChEBI" id="CHEBI:30616"/>
    </ligand>
</feature>
<comment type="function">
    <text evidence="8">Nucleotidyltransferase involved in the post-translational modification of proteins. It can catalyze the addition of adenosine monophosphate (AMP) or uridine monophosphate (UMP) to a protein, resulting in modifications known as AMPylation and UMPylation.</text>
</comment>
<comment type="catalytic activity">
    <reaction evidence="8">
        <text>L-seryl-[protein] + ATP = 3-O-(5'-adenylyl)-L-seryl-[protein] + diphosphate</text>
        <dbReference type="Rhea" id="RHEA:58120"/>
        <dbReference type="Rhea" id="RHEA-COMP:9863"/>
        <dbReference type="Rhea" id="RHEA-COMP:15073"/>
        <dbReference type="ChEBI" id="CHEBI:29999"/>
        <dbReference type="ChEBI" id="CHEBI:30616"/>
        <dbReference type="ChEBI" id="CHEBI:33019"/>
        <dbReference type="ChEBI" id="CHEBI:142516"/>
        <dbReference type="EC" id="2.7.7.108"/>
    </reaction>
</comment>
<feature type="binding site" evidence="8">
    <location>
        <position position="90"/>
    </location>
    <ligand>
        <name>ATP</name>
        <dbReference type="ChEBI" id="CHEBI:30616"/>
    </ligand>
</feature>
<gene>
    <name evidence="8" type="primary">ydiU</name>
    <name evidence="8" type="synonym">selO</name>
    <name evidence="10" type="ORF">OQ497_07245</name>
</gene>
<evidence type="ECO:0000256" key="2">
    <source>
        <dbReference type="ARBA" id="ARBA00022679"/>
    </source>
</evidence>
<feature type="binding site" evidence="8">
    <location>
        <position position="180"/>
    </location>
    <ligand>
        <name>ATP</name>
        <dbReference type="ChEBI" id="CHEBI:30616"/>
    </ligand>
</feature>
<comment type="catalytic activity">
    <reaction evidence="8">
        <text>L-tyrosyl-[protein] + UTP = O-(5'-uridylyl)-L-tyrosyl-[protein] + diphosphate</text>
        <dbReference type="Rhea" id="RHEA:83887"/>
        <dbReference type="Rhea" id="RHEA-COMP:10136"/>
        <dbReference type="Rhea" id="RHEA-COMP:20238"/>
        <dbReference type="ChEBI" id="CHEBI:33019"/>
        <dbReference type="ChEBI" id="CHEBI:46398"/>
        <dbReference type="ChEBI" id="CHEBI:46858"/>
        <dbReference type="ChEBI" id="CHEBI:90602"/>
    </reaction>
</comment>
<dbReference type="Pfam" id="PF02696">
    <property type="entry name" value="SelO"/>
    <property type="match status" value="1"/>
</dbReference>
<keyword evidence="2 8" id="KW-0808">Transferase</keyword>
<dbReference type="EC" id="2.7.7.108" evidence="8"/>
<evidence type="ECO:0000313" key="11">
    <source>
        <dbReference type="Proteomes" id="UP001301152"/>
    </source>
</evidence>
<dbReference type="EMBL" id="JAPIUZ010000003">
    <property type="protein sequence ID" value="MCX2563747.1"/>
    <property type="molecule type" value="Genomic_DNA"/>
</dbReference>
<comment type="cofactor">
    <cofactor evidence="8">
        <name>Mg(2+)</name>
        <dbReference type="ChEBI" id="CHEBI:18420"/>
    </cofactor>
    <cofactor evidence="8">
        <name>Mn(2+)</name>
        <dbReference type="ChEBI" id="CHEBI:29035"/>
    </cofactor>
</comment>
<evidence type="ECO:0000256" key="8">
    <source>
        <dbReference type="HAMAP-Rule" id="MF_00692"/>
    </source>
</evidence>
<feature type="binding site" evidence="8">
    <location>
        <position position="173"/>
    </location>
    <ligand>
        <name>ATP</name>
        <dbReference type="ChEBI" id="CHEBI:30616"/>
    </ligand>
</feature>
<keyword evidence="11" id="KW-1185">Reference proteome</keyword>
<comment type="caution">
    <text evidence="10">The sequence shown here is derived from an EMBL/GenBank/DDBJ whole genome shotgun (WGS) entry which is preliminary data.</text>
</comment>
<keyword evidence="8" id="KW-0464">Manganese</keyword>
<feature type="binding site" evidence="8">
    <location>
        <position position="123"/>
    </location>
    <ligand>
        <name>ATP</name>
        <dbReference type="ChEBI" id="CHEBI:30616"/>
    </ligand>
</feature>
<comment type="catalytic activity">
    <reaction evidence="8">
        <text>L-seryl-[protein] + UTP = O-(5'-uridylyl)-L-seryl-[protein] + diphosphate</text>
        <dbReference type="Rhea" id="RHEA:64604"/>
        <dbReference type="Rhea" id="RHEA-COMP:9863"/>
        <dbReference type="Rhea" id="RHEA-COMP:16635"/>
        <dbReference type="ChEBI" id="CHEBI:29999"/>
        <dbReference type="ChEBI" id="CHEBI:33019"/>
        <dbReference type="ChEBI" id="CHEBI:46398"/>
        <dbReference type="ChEBI" id="CHEBI:156051"/>
    </reaction>
</comment>
<evidence type="ECO:0000256" key="6">
    <source>
        <dbReference type="ARBA" id="ARBA00022840"/>
    </source>
</evidence>
<dbReference type="HAMAP" id="MF_00692">
    <property type="entry name" value="SelO"/>
    <property type="match status" value="1"/>
</dbReference>
<feature type="binding site" evidence="8">
    <location>
        <position position="250"/>
    </location>
    <ligand>
        <name>Mg(2+)</name>
        <dbReference type="ChEBI" id="CHEBI:18420"/>
    </ligand>
</feature>
<protein>
    <recommendedName>
        <fullName evidence="8">Protein nucleotidyltransferase YdiU</fullName>
        <ecNumber evidence="8">2.7.7.-</ecNumber>
    </recommendedName>
    <alternativeName>
        <fullName evidence="8">Protein adenylyltransferase YdiU</fullName>
        <ecNumber evidence="8">2.7.7.108</ecNumber>
    </alternativeName>
    <alternativeName>
        <fullName evidence="8">Protein uridylyltransferase YdiU</fullName>
        <ecNumber evidence="8">2.7.7.-</ecNumber>
    </alternativeName>
</protein>
<evidence type="ECO:0000256" key="1">
    <source>
        <dbReference type="ARBA" id="ARBA00009747"/>
    </source>
</evidence>
<dbReference type="InterPro" id="IPR003846">
    <property type="entry name" value="SelO"/>
</dbReference>
<keyword evidence="6 8" id="KW-0067">ATP-binding</keyword>
<comment type="catalytic activity">
    <reaction evidence="8">
        <text>L-threonyl-[protein] + ATP = 3-O-(5'-adenylyl)-L-threonyl-[protein] + diphosphate</text>
        <dbReference type="Rhea" id="RHEA:54292"/>
        <dbReference type="Rhea" id="RHEA-COMP:11060"/>
        <dbReference type="Rhea" id="RHEA-COMP:13847"/>
        <dbReference type="ChEBI" id="CHEBI:30013"/>
        <dbReference type="ChEBI" id="CHEBI:30616"/>
        <dbReference type="ChEBI" id="CHEBI:33019"/>
        <dbReference type="ChEBI" id="CHEBI:138113"/>
        <dbReference type="EC" id="2.7.7.108"/>
    </reaction>
</comment>
<comment type="catalytic activity">
    <reaction evidence="8">
        <text>L-tyrosyl-[protein] + ATP = O-(5'-adenylyl)-L-tyrosyl-[protein] + diphosphate</text>
        <dbReference type="Rhea" id="RHEA:54288"/>
        <dbReference type="Rhea" id="RHEA-COMP:10136"/>
        <dbReference type="Rhea" id="RHEA-COMP:13846"/>
        <dbReference type="ChEBI" id="CHEBI:30616"/>
        <dbReference type="ChEBI" id="CHEBI:33019"/>
        <dbReference type="ChEBI" id="CHEBI:46858"/>
        <dbReference type="ChEBI" id="CHEBI:83624"/>
        <dbReference type="EC" id="2.7.7.108"/>
    </reaction>
</comment>
<dbReference type="PANTHER" id="PTHR32057">
    <property type="entry name" value="PROTEIN ADENYLYLTRANSFERASE SELO, MITOCHONDRIAL"/>
    <property type="match status" value="1"/>
</dbReference>
<keyword evidence="3 8" id="KW-0548">Nucleotidyltransferase</keyword>